<dbReference type="AlphaFoldDB" id="A0A5B7DWR6"/>
<feature type="compositionally biased region" description="Polar residues" evidence="1">
    <location>
        <begin position="89"/>
        <end position="103"/>
    </location>
</feature>
<dbReference type="EMBL" id="VSRR010001556">
    <property type="protein sequence ID" value="MPC26111.1"/>
    <property type="molecule type" value="Genomic_DNA"/>
</dbReference>
<sequence>MLKIHTRAEGPPAKGRATRPYHGPATPHHAHHSSHISPSHNDNATERRLLDHIKAHHWCLLASLNFRRTLRSRGQSGAQRCSKSIRKPLNTNRIDSTRRTTPL</sequence>
<protein>
    <submittedName>
        <fullName evidence="2">Uncharacterized protein</fullName>
    </submittedName>
</protein>
<feature type="region of interest" description="Disordered" evidence="1">
    <location>
        <begin position="71"/>
        <end position="103"/>
    </location>
</feature>
<feature type="compositionally biased region" description="Polar residues" evidence="1">
    <location>
        <begin position="72"/>
        <end position="82"/>
    </location>
</feature>
<keyword evidence="3" id="KW-1185">Reference proteome</keyword>
<dbReference type="Proteomes" id="UP000324222">
    <property type="component" value="Unassembled WGS sequence"/>
</dbReference>
<organism evidence="2 3">
    <name type="scientific">Portunus trituberculatus</name>
    <name type="common">Swimming crab</name>
    <name type="synonym">Neptunus trituberculatus</name>
    <dbReference type="NCBI Taxonomy" id="210409"/>
    <lineage>
        <taxon>Eukaryota</taxon>
        <taxon>Metazoa</taxon>
        <taxon>Ecdysozoa</taxon>
        <taxon>Arthropoda</taxon>
        <taxon>Crustacea</taxon>
        <taxon>Multicrustacea</taxon>
        <taxon>Malacostraca</taxon>
        <taxon>Eumalacostraca</taxon>
        <taxon>Eucarida</taxon>
        <taxon>Decapoda</taxon>
        <taxon>Pleocyemata</taxon>
        <taxon>Brachyura</taxon>
        <taxon>Eubrachyura</taxon>
        <taxon>Portunoidea</taxon>
        <taxon>Portunidae</taxon>
        <taxon>Portuninae</taxon>
        <taxon>Portunus</taxon>
    </lineage>
</organism>
<feature type="region of interest" description="Disordered" evidence="1">
    <location>
        <begin position="1"/>
        <end position="48"/>
    </location>
</feature>
<gene>
    <name evidence="2" type="ORF">E2C01_019243</name>
</gene>
<evidence type="ECO:0000313" key="2">
    <source>
        <dbReference type="EMBL" id="MPC26111.1"/>
    </source>
</evidence>
<accession>A0A5B7DWR6</accession>
<evidence type="ECO:0000256" key="1">
    <source>
        <dbReference type="SAM" id="MobiDB-lite"/>
    </source>
</evidence>
<comment type="caution">
    <text evidence="2">The sequence shown here is derived from an EMBL/GenBank/DDBJ whole genome shotgun (WGS) entry which is preliminary data.</text>
</comment>
<evidence type="ECO:0000313" key="3">
    <source>
        <dbReference type="Proteomes" id="UP000324222"/>
    </source>
</evidence>
<proteinExistence type="predicted"/>
<reference evidence="2 3" key="1">
    <citation type="submission" date="2019-05" db="EMBL/GenBank/DDBJ databases">
        <title>Another draft genome of Portunus trituberculatus and its Hox gene families provides insights of decapod evolution.</title>
        <authorList>
            <person name="Jeong J.-H."/>
            <person name="Song I."/>
            <person name="Kim S."/>
            <person name="Choi T."/>
            <person name="Kim D."/>
            <person name="Ryu S."/>
            <person name="Kim W."/>
        </authorList>
    </citation>
    <scope>NUCLEOTIDE SEQUENCE [LARGE SCALE GENOMIC DNA]</scope>
    <source>
        <tissue evidence="2">Muscle</tissue>
    </source>
</reference>
<name>A0A5B7DWR6_PORTR</name>